<feature type="active site" evidence="8">
    <location>
        <position position="403"/>
    </location>
</feature>
<comment type="similarity">
    <text evidence="1">Belongs to the transglutaminase superfamily. Transglutaminase family.</text>
</comment>
<keyword evidence="3 9" id="KW-0479">Metal-binding</keyword>
<feature type="binding site" evidence="9">
    <location>
        <position position="497"/>
    </location>
    <ligand>
        <name>Ca(2+)</name>
        <dbReference type="ChEBI" id="CHEBI:29108"/>
    </ligand>
</feature>
<feature type="active site" evidence="8">
    <location>
        <position position="321"/>
    </location>
</feature>
<evidence type="ECO:0000256" key="2">
    <source>
        <dbReference type="ARBA" id="ARBA00022679"/>
    </source>
</evidence>
<dbReference type="GO" id="GO:0003810">
    <property type="term" value="F:protein-glutamine gamma-glutamyltransferase activity"/>
    <property type="evidence" value="ECO:0007669"/>
    <property type="project" value="UniProtKB-EC"/>
</dbReference>
<feature type="region of interest" description="Disordered" evidence="10">
    <location>
        <begin position="1"/>
        <end position="41"/>
    </location>
</feature>
<dbReference type="GO" id="GO:0072378">
    <property type="term" value="P:blood coagulation, fibrin clot formation"/>
    <property type="evidence" value="ECO:0007669"/>
    <property type="project" value="TreeGrafter"/>
</dbReference>
<dbReference type="PIRSF" id="PIRSF000459">
    <property type="entry name" value="TGM_EBP42"/>
    <property type="match status" value="1"/>
</dbReference>
<dbReference type="InterPro" id="IPR036238">
    <property type="entry name" value="Transglutaminase_C_sf"/>
</dbReference>
<dbReference type="InterPro" id="IPR038765">
    <property type="entry name" value="Papain-like_cys_pep_sf"/>
</dbReference>
<dbReference type="SMART" id="SM00460">
    <property type="entry name" value="TGc"/>
    <property type="match status" value="1"/>
</dbReference>
<dbReference type="InterPro" id="IPR008958">
    <property type="entry name" value="Transglutaminase_C"/>
</dbReference>
<dbReference type="Proteomes" id="UP001152622">
    <property type="component" value="Unassembled WGS sequence"/>
</dbReference>
<organism evidence="12 13">
    <name type="scientific">Synaphobranchus kaupii</name>
    <name type="common">Kaup's arrowtooth eel</name>
    <dbReference type="NCBI Taxonomy" id="118154"/>
    <lineage>
        <taxon>Eukaryota</taxon>
        <taxon>Metazoa</taxon>
        <taxon>Chordata</taxon>
        <taxon>Craniata</taxon>
        <taxon>Vertebrata</taxon>
        <taxon>Euteleostomi</taxon>
        <taxon>Actinopterygii</taxon>
        <taxon>Neopterygii</taxon>
        <taxon>Teleostei</taxon>
        <taxon>Anguilliformes</taxon>
        <taxon>Synaphobranchidae</taxon>
        <taxon>Synaphobranchus</taxon>
    </lineage>
</organism>
<dbReference type="InterPro" id="IPR001102">
    <property type="entry name" value="Transglutaminase_N"/>
</dbReference>
<comment type="catalytic activity">
    <reaction evidence="7">
        <text>L-glutaminyl-[protein] + L-lysyl-[protein] = [protein]-L-lysyl-N(6)-5-L-glutamyl-[protein] + NH4(+)</text>
        <dbReference type="Rhea" id="RHEA:54816"/>
        <dbReference type="Rhea" id="RHEA-COMP:9752"/>
        <dbReference type="Rhea" id="RHEA-COMP:10207"/>
        <dbReference type="Rhea" id="RHEA-COMP:14005"/>
        <dbReference type="ChEBI" id="CHEBI:28938"/>
        <dbReference type="ChEBI" id="CHEBI:29969"/>
        <dbReference type="ChEBI" id="CHEBI:30011"/>
        <dbReference type="ChEBI" id="CHEBI:138370"/>
        <dbReference type="EC" id="2.3.2.13"/>
    </reaction>
</comment>
<feature type="binding site" evidence="9">
    <location>
        <position position="443"/>
    </location>
    <ligand>
        <name>Ca(2+)</name>
        <dbReference type="ChEBI" id="CHEBI:29108"/>
    </ligand>
</feature>
<dbReference type="InterPro" id="IPR002931">
    <property type="entry name" value="Transglutaminase-like"/>
</dbReference>
<dbReference type="InterPro" id="IPR013783">
    <property type="entry name" value="Ig-like_fold"/>
</dbReference>
<protein>
    <recommendedName>
        <fullName evidence="6">protein-glutamine gamma-glutamyltransferase</fullName>
        <ecNumber evidence="6">2.3.2.13</ecNumber>
    </recommendedName>
</protein>
<comment type="caution">
    <text evidence="12">The sequence shown here is derived from an EMBL/GenBank/DDBJ whole genome shotgun (WGS) entry which is preliminary data.</text>
</comment>
<reference evidence="12" key="1">
    <citation type="journal article" date="2023" name="Science">
        <title>Genome structures resolve the early diversification of teleost fishes.</title>
        <authorList>
            <person name="Parey E."/>
            <person name="Louis A."/>
            <person name="Montfort J."/>
            <person name="Bouchez O."/>
            <person name="Roques C."/>
            <person name="Iampietro C."/>
            <person name="Lluch J."/>
            <person name="Castinel A."/>
            <person name="Donnadieu C."/>
            <person name="Desvignes T."/>
            <person name="Floi Bucao C."/>
            <person name="Jouanno E."/>
            <person name="Wen M."/>
            <person name="Mejri S."/>
            <person name="Dirks R."/>
            <person name="Jansen H."/>
            <person name="Henkel C."/>
            <person name="Chen W.J."/>
            <person name="Zahm M."/>
            <person name="Cabau C."/>
            <person name="Klopp C."/>
            <person name="Thompson A.W."/>
            <person name="Robinson-Rechavi M."/>
            <person name="Braasch I."/>
            <person name="Lecointre G."/>
            <person name="Bobe J."/>
            <person name="Postlethwait J.H."/>
            <person name="Berthelot C."/>
            <person name="Roest Crollius H."/>
            <person name="Guiguen Y."/>
        </authorList>
    </citation>
    <scope>NUCLEOTIDE SEQUENCE</scope>
    <source>
        <strain evidence="12">WJC10195</strain>
    </source>
</reference>
<dbReference type="AlphaFoldDB" id="A0A9Q1E4Q3"/>
<evidence type="ECO:0000313" key="13">
    <source>
        <dbReference type="Proteomes" id="UP001152622"/>
    </source>
</evidence>
<dbReference type="PANTHER" id="PTHR11590">
    <property type="entry name" value="PROTEIN-GLUTAMINE GAMMA-GLUTAMYLTRANSFERASE"/>
    <property type="match status" value="1"/>
</dbReference>
<dbReference type="InterPro" id="IPR050779">
    <property type="entry name" value="Transglutaminase"/>
</dbReference>
<proteinExistence type="inferred from homology"/>
<evidence type="ECO:0000256" key="5">
    <source>
        <dbReference type="ARBA" id="ARBA00023315"/>
    </source>
</evidence>
<dbReference type="EC" id="2.3.2.13" evidence="6"/>
<evidence type="ECO:0000256" key="4">
    <source>
        <dbReference type="ARBA" id="ARBA00022837"/>
    </source>
</evidence>
<comment type="cofactor">
    <cofactor evidence="9">
        <name>Ca(2+)</name>
        <dbReference type="ChEBI" id="CHEBI:29108"/>
    </cofactor>
    <text evidence="9">Binds 1 Ca(2+) ion per subunit.</text>
</comment>
<dbReference type="InterPro" id="IPR036985">
    <property type="entry name" value="Transglutaminase-like_sf"/>
</dbReference>
<dbReference type="Pfam" id="PF01841">
    <property type="entry name" value="Transglut_core"/>
    <property type="match status" value="1"/>
</dbReference>
<evidence type="ECO:0000256" key="1">
    <source>
        <dbReference type="ARBA" id="ARBA00005968"/>
    </source>
</evidence>
<keyword evidence="2" id="KW-0808">Transferase</keyword>
<keyword evidence="13" id="KW-1185">Reference proteome</keyword>
<evidence type="ECO:0000256" key="9">
    <source>
        <dbReference type="PIRSR" id="PIRSR000459-2"/>
    </source>
</evidence>
<dbReference type="Gene3D" id="3.90.260.10">
    <property type="entry name" value="Transglutaminase-like"/>
    <property type="match status" value="1"/>
</dbReference>
<feature type="binding site" evidence="9">
    <location>
        <position position="445"/>
    </location>
    <ligand>
        <name>Ca(2+)</name>
        <dbReference type="ChEBI" id="CHEBI:29108"/>
    </ligand>
</feature>
<gene>
    <name evidence="12" type="ORF">SKAU_G00428490</name>
</gene>
<keyword evidence="5" id="KW-0012">Acyltransferase</keyword>
<evidence type="ECO:0000256" key="6">
    <source>
        <dbReference type="ARBA" id="ARBA00024222"/>
    </source>
</evidence>
<dbReference type="Gene3D" id="2.60.40.10">
    <property type="entry name" value="Immunoglobulins"/>
    <property type="match status" value="3"/>
</dbReference>
<sequence length="730" mass="82119">MSQPESESPKKKVSFRGRSNVPVANSNAEGEDAPEFEPFGLMPRGPPPLAEFLDIWDVNMLCKPNESNKKEHHTSLFSNPLLVVRRAQEFQIRITFNRAYDPSKDQFLLEFVIGASPQMSKGTYIPVFPDPGRRGLWRGRILDSIDNMVTVGITAAPDSIVGKFRTYVAVLTPYGIRRTRREPKRDVYILFNPWASDDPVFLKDEAERGEYVLEESGIVYHGEASDVSARPWNFGQFEYGVLDACLYVMDRAEMPITNRGDPIKVARKASAAINSKDDDGVLVGNWSGDYSYGVAPTSWTGSVEILITYAATKQPVAYAQCWVYAAVFNTFLRCLGIPARVVTNFYSAHDNDGNLKTDIIVDEEGKVDRVRTKDSIWNYHCWNECYMTRPDLPQGFGGWQAVDSTPQETSDGLYRCGPASVQAIKHGHICYPFDAPFIYAEVNSDVVFYKRDKSGNLEAARVNRSHVGRMVLTKAIGGDQPFELTNQYKFAEDTEEERTVSAKAEGYGMDRPKVNYPEPDVKVEVLAQEVSIGDDFQLDLEFKNHSGEHRTINAFVTGYVVYYTGVTSGEVKYETLKVTLDPWQTERVSVDVHSKDYMSKLVEQSNLHFMVTGRVEEGSQIVSAMRVITLHVPKLSIKVIGDPRVNEETLVSVEFTNPFQFSLDSVHLRMDGPGLMTPKYKHFSVIPPNGPLHWPESFTPRRAGPTKLMVTLDCLALRQVYDQVVVNVKP</sequence>
<dbReference type="EMBL" id="JAINUF010000034">
    <property type="protein sequence ID" value="KAJ8332169.1"/>
    <property type="molecule type" value="Genomic_DNA"/>
</dbReference>
<evidence type="ECO:0000256" key="10">
    <source>
        <dbReference type="SAM" id="MobiDB-lite"/>
    </source>
</evidence>
<dbReference type="SUPFAM" id="SSF54001">
    <property type="entry name" value="Cysteine proteinases"/>
    <property type="match status" value="1"/>
</dbReference>
<dbReference type="FunFam" id="3.90.260.10:FF:000001">
    <property type="entry name" value="Protein-glutamine gamma-glutamyltransferase 2"/>
    <property type="match status" value="1"/>
</dbReference>
<accession>A0A9Q1E4Q3</accession>
<evidence type="ECO:0000256" key="8">
    <source>
        <dbReference type="PIRSR" id="PIRSR000459-1"/>
    </source>
</evidence>
<dbReference type="InterPro" id="IPR023608">
    <property type="entry name" value="Transglutaminase_animal"/>
</dbReference>
<dbReference type="OrthoDB" id="437511at2759"/>
<evidence type="ECO:0000259" key="11">
    <source>
        <dbReference type="SMART" id="SM00460"/>
    </source>
</evidence>
<dbReference type="Pfam" id="PF00927">
    <property type="entry name" value="Transglut_C"/>
    <property type="match status" value="2"/>
</dbReference>
<feature type="active site" evidence="8">
    <location>
        <position position="380"/>
    </location>
</feature>
<dbReference type="GO" id="GO:0046872">
    <property type="term" value="F:metal ion binding"/>
    <property type="evidence" value="ECO:0007669"/>
    <property type="project" value="UniProtKB-KW"/>
</dbReference>
<dbReference type="FunFam" id="2.60.40.10:FF:000171">
    <property type="entry name" value="protein-glutamine gamma-glutamyltransferase 6"/>
    <property type="match status" value="1"/>
</dbReference>
<dbReference type="GO" id="GO:0007399">
    <property type="term" value="P:nervous system development"/>
    <property type="evidence" value="ECO:0007669"/>
    <property type="project" value="UniProtKB-ARBA"/>
</dbReference>
<evidence type="ECO:0000256" key="3">
    <source>
        <dbReference type="ARBA" id="ARBA00022723"/>
    </source>
</evidence>
<evidence type="ECO:0000313" key="12">
    <source>
        <dbReference type="EMBL" id="KAJ8332169.1"/>
    </source>
</evidence>
<dbReference type="SUPFAM" id="SSF49309">
    <property type="entry name" value="Transglutaminase, two C-terminal domains"/>
    <property type="match status" value="2"/>
</dbReference>
<keyword evidence="4 9" id="KW-0106">Calcium</keyword>
<dbReference type="InterPro" id="IPR014756">
    <property type="entry name" value="Ig_E-set"/>
</dbReference>
<feature type="domain" description="Transglutaminase-like" evidence="11">
    <location>
        <begin position="313"/>
        <end position="406"/>
    </location>
</feature>
<dbReference type="Pfam" id="PF00868">
    <property type="entry name" value="Transglut_N"/>
    <property type="match status" value="1"/>
</dbReference>
<dbReference type="SUPFAM" id="SSF81296">
    <property type="entry name" value="E set domains"/>
    <property type="match status" value="1"/>
</dbReference>
<name>A0A9Q1E4Q3_SYNKA</name>
<dbReference type="PANTHER" id="PTHR11590:SF42">
    <property type="entry name" value="COAGULATION FACTOR XIII A CHAIN"/>
    <property type="match status" value="1"/>
</dbReference>
<feature type="binding site" evidence="9">
    <location>
        <position position="492"/>
    </location>
    <ligand>
        <name>Ca(2+)</name>
        <dbReference type="ChEBI" id="CHEBI:29108"/>
    </ligand>
</feature>
<evidence type="ECO:0000256" key="7">
    <source>
        <dbReference type="ARBA" id="ARBA00051843"/>
    </source>
</evidence>